<dbReference type="AlphaFoldDB" id="A0A2N5S9C4"/>
<reference evidence="1 2" key="1">
    <citation type="submission" date="2017-11" db="EMBL/GenBank/DDBJ databases">
        <title>De novo assembly and phasing of dikaryotic genomes from two isolates of Puccinia coronata f. sp. avenae, the causal agent of oat crown rust.</title>
        <authorList>
            <person name="Miller M.E."/>
            <person name="Zhang Y."/>
            <person name="Omidvar V."/>
            <person name="Sperschneider J."/>
            <person name="Schwessinger B."/>
            <person name="Raley C."/>
            <person name="Palmer J.M."/>
            <person name="Garnica D."/>
            <person name="Upadhyaya N."/>
            <person name="Rathjen J."/>
            <person name="Taylor J.M."/>
            <person name="Park R.F."/>
            <person name="Dodds P.N."/>
            <person name="Hirsch C.D."/>
            <person name="Kianian S.F."/>
            <person name="Figueroa M."/>
        </authorList>
    </citation>
    <scope>NUCLEOTIDE SEQUENCE [LARGE SCALE GENOMIC DNA]</scope>
    <source>
        <strain evidence="1">12SD80</strain>
    </source>
</reference>
<evidence type="ECO:0000313" key="1">
    <source>
        <dbReference type="EMBL" id="PLW09843.1"/>
    </source>
</evidence>
<proteinExistence type="predicted"/>
<name>A0A2N5S9C4_9BASI</name>
<organism evidence="1 2">
    <name type="scientific">Puccinia coronata f. sp. avenae</name>
    <dbReference type="NCBI Taxonomy" id="200324"/>
    <lineage>
        <taxon>Eukaryota</taxon>
        <taxon>Fungi</taxon>
        <taxon>Dikarya</taxon>
        <taxon>Basidiomycota</taxon>
        <taxon>Pucciniomycotina</taxon>
        <taxon>Pucciniomycetes</taxon>
        <taxon>Pucciniales</taxon>
        <taxon>Pucciniaceae</taxon>
        <taxon>Puccinia</taxon>
    </lineage>
</organism>
<accession>A0A2N5S9C4</accession>
<gene>
    <name evidence="1" type="ORF">PCASD_24306</name>
</gene>
<dbReference type="Proteomes" id="UP000235392">
    <property type="component" value="Unassembled WGS sequence"/>
</dbReference>
<dbReference type="EMBL" id="PGCI01000989">
    <property type="protein sequence ID" value="PLW09843.1"/>
    <property type="molecule type" value="Genomic_DNA"/>
</dbReference>
<protein>
    <submittedName>
        <fullName evidence="1">Uncharacterized protein</fullName>
    </submittedName>
</protein>
<evidence type="ECO:0000313" key="2">
    <source>
        <dbReference type="Proteomes" id="UP000235392"/>
    </source>
</evidence>
<sequence length="120" mass="13299">MNSVKHLNCLVDPGTSGKHPQTQLHLRCLNETLITSSFIPTLLPLVPLVCGYLKPSLPLLVVGLDKKNIISFISAIIQLPSAWLPCTNLKYQEKDLKFQGLQPSLLVFSALGQQLHFQQP</sequence>
<comment type="caution">
    <text evidence="1">The sequence shown here is derived from an EMBL/GenBank/DDBJ whole genome shotgun (WGS) entry which is preliminary data.</text>
</comment>